<reference evidence="2 3" key="1">
    <citation type="submission" date="2024-03" db="EMBL/GenBank/DDBJ databases">
        <title>The genome assembly and annotation of the cricket Gryllus longicercus Weissman &amp; Gray.</title>
        <authorList>
            <person name="Szrajer S."/>
            <person name="Gray D."/>
            <person name="Ylla G."/>
        </authorList>
    </citation>
    <scope>NUCLEOTIDE SEQUENCE [LARGE SCALE GENOMIC DNA]</scope>
    <source>
        <strain evidence="2">DAG 2021-001</strain>
        <tissue evidence="2">Whole body minus gut</tissue>
    </source>
</reference>
<dbReference type="Pfam" id="PF03067">
    <property type="entry name" value="LPMO_10"/>
    <property type="match status" value="1"/>
</dbReference>
<gene>
    <name evidence="2" type="ORF">R5R35_000611</name>
</gene>
<dbReference type="Proteomes" id="UP001378592">
    <property type="component" value="Unassembled WGS sequence"/>
</dbReference>
<protein>
    <recommendedName>
        <fullName evidence="1">Chitin-binding type-4 domain-containing protein</fullName>
    </recommendedName>
</protein>
<sequence length="156" mass="16462">MHSQNGGRCGLCGDNFQAPQPRPHEMGGKFGTGTIVASYVSGSVIRVTATLTTNHKGGFTFELCPLAGPGQAETEECFARYPLELATGGTYYTLPNNERGDFAVDLLLPTGVRCSNCVLRWTYVAANTWGNCGDGTSAAGCGPQETFKNCADISIV</sequence>
<name>A0AAN9VU88_9ORTH</name>
<evidence type="ECO:0000313" key="2">
    <source>
        <dbReference type="EMBL" id="KAK7868205.1"/>
    </source>
</evidence>
<dbReference type="InterPro" id="IPR004302">
    <property type="entry name" value="Cellulose/chitin-bd_N"/>
</dbReference>
<dbReference type="AlphaFoldDB" id="A0AAN9VU88"/>
<organism evidence="2 3">
    <name type="scientific">Gryllus longicercus</name>
    <dbReference type="NCBI Taxonomy" id="2509291"/>
    <lineage>
        <taxon>Eukaryota</taxon>
        <taxon>Metazoa</taxon>
        <taxon>Ecdysozoa</taxon>
        <taxon>Arthropoda</taxon>
        <taxon>Hexapoda</taxon>
        <taxon>Insecta</taxon>
        <taxon>Pterygota</taxon>
        <taxon>Neoptera</taxon>
        <taxon>Polyneoptera</taxon>
        <taxon>Orthoptera</taxon>
        <taxon>Ensifera</taxon>
        <taxon>Gryllidea</taxon>
        <taxon>Grylloidea</taxon>
        <taxon>Gryllidae</taxon>
        <taxon>Gryllinae</taxon>
        <taxon>Gryllus</taxon>
    </lineage>
</organism>
<evidence type="ECO:0000313" key="3">
    <source>
        <dbReference type="Proteomes" id="UP001378592"/>
    </source>
</evidence>
<proteinExistence type="predicted"/>
<comment type="caution">
    <text evidence="2">The sequence shown here is derived from an EMBL/GenBank/DDBJ whole genome shotgun (WGS) entry which is preliminary data.</text>
</comment>
<dbReference type="EMBL" id="JAZDUA010000098">
    <property type="protein sequence ID" value="KAK7868205.1"/>
    <property type="molecule type" value="Genomic_DNA"/>
</dbReference>
<feature type="domain" description="Chitin-binding type-4" evidence="1">
    <location>
        <begin position="4"/>
        <end position="153"/>
    </location>
</feature>
<accession>A0AAN9VU88</accession>
<keyword evidence="3" id="KW-1185">Reference proteome</keyword>
<evidence type="ECO:0000259" key="1">
    <source>
        <dbReference type="Pfam" id="PF03067"/>
    </source>
</evidence>